<protein>
    <submittedName>
        <fullName evidence="1">Uncharacterized protein</fullName>
    </submittedName>
</protein>
<sequence length="202" mass="22713">MVRARRGKTESVPFKRLRGRSVIEDFGKIQISFVYHPCSSRPGRTRRCFTGSPVFLNPQAAECKLRCEDTEDLQRNYCNDYLNFTAGVSVHGQTIPGLCTVRLMPHVTRIMPGIVLVTVSRVLLTQRGGHRLARSRELGVFRRGPRGVEGNKLTKLLRELNWNKNCHHSGPGEFSTSLIGQFAIGISLPRYLALGMAGYDER</sequence>
<gene>
    <name evidence="1" type="ORF">RRG08_058785</name>
</gene>
<evidence type="ECO:0000313" key="2">
    <source>
        <dbReference type="Proteomes" id="UP001283361"/>
    </source>
</evidence>
<keyword evidence="2" id="KW-1185">Reference proteome</keyword>
<proteinExistence type="predicted"/>
<organism evidence="1 2">
    <name type="scientific">Elysia crispata</name>
    <name type="common">lettuce slug</name>
    <dbReference type="NCBI Taxonomy" id="231223"/>
    <lineage>
        <taxon>Eukaryota</taxon>
        <taxon>Metazoa</taxon>
        <taxon>Spiralia</taxon>
        <taxon>Lophotrochozoa</taxon>
        <taxon>Mollusca</taxon>
        <taxon>Gastropoda</taxon>
        <taxon>Heterobranchia</taxon>
        <taxon>Euthyneura</taxon>
        <taxon>Panpulmonata</taxon>
        <taxon>Sacoglossa</taxon>
        <taxon>Placobranchoidea</taxon>
        <taxon>Plakobranchidae</taxon>
        <taxon>Elysia</taxon>
    </lineage>
</organism>
<comment type="caution">
    <text evidence="1">The sequence shown here is derived from an EMBL/GenBank/DDBJ whole genome shotgun (WGS) entry which is preliminary data.</text>
</comment>
<dbReference type="EMBL" id="JAWDGP010005269">
    <property type="protein sequence ID" value="KAK3758515.1"/>
    <property type="molecule type" value="Genomic_DNA"/>
</dbReference>
<evidence type="ECO:0000313" key="1">
    <source>
        <dbReference type="EMBL" id="KAK3758515.1"/>
    </source>
</evidence>
<name>A0AAE0YX27_9GAST</name>
<accession>A0AAE0YX27</accession>
<dbReference type="Proteomes" id="UP001283361">
    <property type="component" value="Unassembled WGS sequence"/>
</dbReference>
<dbReference type="AlphaFoldDB" id="A0AAE0YX27"/>
<reference evidence="1" key="1">
    <citation type="journal article" date="2023" name="G3 (Bethesda)">
        <title>A reference genome for the long-term kleptoplast-retaining sea slug Elysia crispata morphotype clarki.</title>
        <authorList>
            <person name="Eastman K.E."/>
            <person name="Pendleton A.L."/>
            <person name="Shaikh M.A."/>
            <person name="Suttiyut T."/>
            <person name="Ogas R."/>
            <person name="Tomko P."/>
            <person name="Gavelis G."/>
            <person name="Widhalm J.R."/>
            <person name="Wisecaver J.H."/>
        </authorList>
    </citation>
    <scope>NUCLEOTIDE SEQUENCE</scope>
    <source>
        <strain evidence="1">ECLA1</strain>
    </source>
</reference>